<reference evidence="2" key="1">
    <citation type="submission" date="2018-05" db="EMBL/GenBank/DDBJ databases">
        <authorList>
            <person name="Lanie J.A."/>
            <person name="Ng W.-L."/>
            <person name="Kazmierczak K.M."/>
            <person name="Andrzejewski T.M."/>
            <person name="Davidsen T.M."/>
            <person name="Wayne K.J."/>
            <person name="Tettelin H."/>
            <person name="Glass J.I."/>
            <person name="Rusch D."/>
            <person name="Podicherti R."/>
            <person name="Tsui H.-C.T."/>
            <person name="Winkler M.E."/>
        </authorList>
    </citation>
    <scope>NUCLEOTIDE SEQUENCE</scope>
</reference>
<keyword evidence="1" id="KW-1133">Transmembrane helix</keyword>
<organism evidence="2">
    <name type="scientific">marine metagenome</name>
    <dbReference type="NCBI Taxonomy" id="408172"/>
    <lineage>
        <taxon>unclassified sequences</taxon>
        <taxon>metagenomes</taxon>
        <taxon>ecological metagenomes</taxon>
    </lineage>
</organism>
<evidence type="ECO:0000256" key="1">
    <source>
        <dbReference type="SAM" id="Phobius"/>
    </source>
</evidence>
<name>A0A381NSU7_9ZZZZ</name>
<protein>
    <submittedName>
        <fullName evidence="2">Uncharacterized protein</fullName>
    </submittedName>
</protein>
<proteinExistence type="predicted"/>
<dbReference type="AlphaFoldDB" id="A0A381NSU7"/>
<dbReference type="EMBL" id="UINC01000566">
    <property type="protein sequence ID" value="SUZ57587.1"/>
    <property type="molecule type" value="Genomic_DNA"/>
</dbReference>
<evidence type="ECO:0000313" key="2">
    <source>
        <dbReference type="EMBL" id="SUZ57587.1"/>
    </source>
</evidence>
<keyword evidence="1" id="KW-0812">Transmembrane</keyword>
<accession>A0A381NSU7</accession>
<feature type="transmembrane region" description="Helical" evidence="1">
    <location>
        <begin position="15"/>
        <end position="33"/>
    </location>
</feature>
<feature type="transmembrane region" description="Helical" evidence="1">
    <location>
        <begin position="45"/>
        <end position="63"/>
    </location>
</feature>
<keyword evidence="1" id="KW-0472">Membrane</keyword>
<gene>
    <name evidence="2" type="ORF">METZ01_LOCUS10441</name>
</gene>
<sequence>MMVDGSWLPQSSSDLLLSFLIVGLPAATVIAWFHGEKGPQDMPRIEAWILTALALVWVAWNVAVLT</sequence>